<keyword evidence="2" id="KW-0238">DNA-binding</keyword>
<dbReference type="InterPro" id="IPR011008">
    <property type="entry name" value="Dimeric_a/b-barrel"/>
</dbReference>
<geneLocation type="plasmid" evidence="5 6">
    <name>p1</name>
</geneLocation>
<dbReference type="SUPFAM" id="SSF46785">
    <property type="entry name" value="Winged helix' DNA-binding domain"/>
    <property type="match status" value="1"/>
</dbReference>
<protein>
    <submittedName>
        <fullName evidence="5">Lrp/AsnC family transcriptional regulator</fullName>
    </submittedName>
</protein>
<keyword evidence="5" id="KW-0614">Plasmid</keyword>
<keyword evidence="1" id="KW-0805">Transcription regulation</keyword>
<evidence type="ECO:0000256" key="2">
    <source>
        <dbReference type="ARBA" id="ARBA00023125"/>
    </source>
</evidence>
<evidence type="ECO:0000259" key="4">
    <source>
        <dbReference type="PROSITE" id="PS50956"/>
    </source>
</evidence>
<dbReference type="InterPro" id="IPR036388">
    <property type="entry name" value="WH-like_DNA-bd_sf"/>
</dbReference>
<dbReference type="InterPro" id="IPR019888">
    <property type="entry name" value="Tscrpt_reg_AsnC-like"/>
</dbReference>
<dbReference type="PRINTS" id="PR00033">
    <property type="entry name" value="HTHASNC"/>
</dbReference>
<evidence type="ECO:0000256" key="1">
    <source>
        <dbReference type="ARBA" id="ARBA00023015"/>
    </source>
</evidence>
<evidence type="ECO:0000313" key="5">
    <source>
        <dbReference type="EMBL" id="QWK92500.1"/>
    </source>
</evidence>
<dbReference type="Pfam" id="PF13412">
    <property type="entry name" value="HTH_24"/>
    <property type="match status" value="1"/>
</dbReference>
<dbReference type="Gene3D" id="1.10.10.10">
    <property type="entry name" value="Winged helix-like DNA-binding domain superfamily/Winged helix DNA-binding domain"/>
    <property type="match status" value="1"/>
</dbReference>
<keyword evidence="3" id="KW-0804">Transcription</keyword>
<evidence type="ECO:0000313" key="6">
    <source>
        <dbReference type="Proteomes" id="UP000679352"/>
    </source>
</evidence>
<dbReference type="PANTHER" id="PTHR30154">
    <property type="entry name" value="LEUCINE-RESPONSIVE REGULATORY PROTEIN"/>
    <property type="match status" value="1"/>
</dbReference>
<name>A0A975P9Z5_9RHOB</name>
<accession>A0A975P9Z5</accession>
<dbReference type="InterPro" id="IPR036390">
    <property type="entry name" value="WH_DNA-bd_sf"/>
</dbReference>
<evidence type="ECO:0000256" key="3">
    <source>
        <dbReference type="ARBA" id="ARBA00023163"/>
    </source>
</evidence>
<dbReference type="GO" id="GO:0043565">
    <property type="term" value="F:sequence-specific DNA binding"/>
    <property type="evidence" value="ECO:0007669"/>
    <property type="project" value="InterPro"/>
</dbReference>
<dbReference type="Gene3D" id="3.30.70.920">
    <property type="match status" value="1"/>
</dbReference>
<sequence>MPKVDLSDADCRLLRALQRNGRASTQDLAETSGLTSSPAWRRIKRLEDLGVIASHVALLDRHKLGLTVLAYVQVSLTDHTEPTVSRFDAFVQGNPQVMECARVTGSFDYMVKVVAADAEGLETFLMRHLLSLGIVRTASTSFVLRQIKATTELPLDQS</sequence>
<dbReference type="Pfam" id="PF01037">
    <property type="entry name" value="AsnC_trans_reg"/>
    <property type="match status" value="1"/>
</dbReference>
<keyword evidence="6" id="KW-1185">Reference proteome</keyword>
<dbReference type="GO" id="GO:0043200">
    <property type="term" value="P:response to amino acid"/>
    <property type="evidence" value="ECO:0007669"/>
    <property type="project" value="TreeGrafter"/>
</dbReference>
<reference evidence="5" key="1">
    <citation type="submission" date="2021-06" db="EMBL/GenBank/DDBJ databases">
        <authorList>
            <person name="Lee C.-S."/>
            <person name="Jin L."/>
        </authorList>
    </citation>
    <scope>NUCLEOTIDE SEQUENCE</scope>
    <source>
        <strain evidence="5">Con5</strain>
        <plasmid evidence="5">p1</plasmid>
    </source>
</reference>
<dbReference type="InterPro" id="IPR019887">
    <property type="entry name" value="Tscrpt_reg_AsnC/Lrp_C"/>
</dbReference>
<proteinExistence type="predicted"/>
<organism evidence="5 6">
    <name type="scientific">Gemmobacter fulvus</name>
    <dbReference type="NCBI Taxonomy" id="2840474"/>
    <lineage>
        <taxon>Bacteria</taxon>
        <taxon>Pseudomonadati</taxon>
        <taxon>Pseudomonadota</taxon>
        <taxon>Alphaproteobacteria</taxon>
        <taxon>Rhodobacterales</taxon>
        <taxon>Paracoccaceae</taxon>
        <taxon>Gemmobacter</taxon>
    </lineage>
</organism>
<dbReference type="PANTHER" id="PTHR30154:SF34">
    <property type="entry name" value="TRANSCRIPTIONAL REGULATOR AZLB"/>
    <property type="match status" value="1"/>
</dbReference>
<gene>
    <name evidence="5" type="ORF">KM031_17720</name>
</gene>
<dbReference type="AlphaFoldDB" id="A0A975P9Z5"/>
<dbReference type="SUPFAM" id="SSF54909">
    <property type="entry name" value="Dimeric alpha+beta barrel"/>
    <property type="match status" value="1"/>
</dbReference>
<dbReference type="InterPro" id="IPR000485">
    <property type="entry name" value="AsnC-type_HTH_dom"/>
</dbReference>
<dbReference type="KEGG" id="gfu:KM031_17720"/>
<dbReference type="EMBL" id="CP076362">
    <property type="protein sequence ID" value="QWK92500.1"/>
    <property type="molecule type" value="Genomic_DNA"/>
</dbReference>
<dbReference type="SMART" id="SM00344">
    <property type="entry name" value="HTH_ASNC"/>
    <property type="match status" value="1"/>
</dbReference>
<feature type="domain" description="HTH asnC-type" evidence="4">
    <location>
        <begin position="6"/>
        <end position="67"/>
    </location>
</feature>
<dbReference type="Proteomes" id="UP000679352">
    <property type="component" value="Plasmid p1"/>
</dbReference>
<dbReference type="GO" id="GO:0005829">
    <property type="term" value="C:cytosol"/>
    <property type="evidence" value="ECO:0007669"/>
    <property type="project" value="TreeGrafter"/>
</dbReference>
<dbReference type="PROSITE" id="PS50956">
    <property type="entry name" value="HTH_ASNC_2"/>
    <property type="match status" value="1"/>
</dbReference>